<name>A0A8C6T7V2_9GOBI</name>
<dbReference type="PROSITE" id="PS00678">
    <property type="entry name" value="WD_REPEATS_1"/>
    <property type="match status" value="1"/>
</dbReference>
<evidence type="ECO:0000313" key="4">
    <source>
        <dbReference type="Ensembl" id="ENSNMLP00000016005.1"/>
    </source>
</evidence>
<proteinExistence type="predicted"/>
<dbReference type="Gene3D" id="2.130.10.10">
    <property type="entry name" value="YVTN repeat-like/Quinoprotein amine dehydrogenase"/>
    <property type="match status" value="2"/>
</dbReference>
<evidence type="ECO:0000256" key="2">
    <source>
        <dbReference type="ARBA" id="ARBA00022737"/>
    </source>
</evidence>
<dbReference type="AlphaFoldDB" id="A0A8C6T7V2"/>
<feature type="repeat" description="WD" evidence="3">
    <location>
        <begin position="241"/>
        <end position="278"/>
    </location>
</feature>
<dbReference type="Pfam" id="PF00400">
    <property type="entry name" value="WD40"/>
    <property type="match status" value="2"/>
</dbReference>
<evidence type="ECO:0000313" key="5">
    <source>
        <dbReference type="Proteomes" id="UP000694523"/>
    </source>
</evidence>
<evidence type="ECO:0000256" key="1">
    <source>
        <dbReference type="ARBA" id="ARBA00022574"/>
    </source>
</evidence>
<dbReference type="Ensembl" id="ENSNMLT00000017977.1">
    <property type="protein sequence ID" value="ENSNMLP00000016005.1"/>
    <property type="gene ID" value="ENSNMLG00000010588.1"/>
</dbReference>
<dbReference type="InterPro" id="IPR051242">
    <property type="entry name" value="WD-EF-hand_domain"/>
</dbReference>
<dbReference type="InterPro" id="IPR001680">
    <property type="entry name" value="WD40_rpt"/>
</dbReference>
<dbReference type="SMART" id="SM00320">
    <property type="entry name" value="WD40"/>
    <property type="match status" value="3"/>
</dbReference>
<protein>
    <submittedName>
        <fullName evidence="4">Uncharacterized protein</fullName>
    </submittedName>
</protein>
<dbReference type="PROSITE" id="PS50082">
    <property type="entry name" value="WD_REPEATS_2"/>
    <property type="match status" value="2"/>
</dbReference>
<dbReference type="PANTHER" id="PTHR44324:SF1">
    <property type="entry name" value="WD REPEAT-CONTAINING PROTEIN 49"/>
    <property type="match status" value="1"/>
</dbReference>
<keyword evidence="5" id="KW-1185">Reference proteome</keyword>
<accession>A0A8C6T7V2</accession>
<dbReference type="Proteomes" id="UP000694523">
    <property type="component" value="Unplaced"/>
</dbReference>
<dbReference type="PANTHER" id="PTHR44324">
    <property type="entry name" value="WD40 REPEAT DOMAIN 95"/>
    <property type="match status" value="1"/>
</dbReference>
<dbReference type="InterPro" id="IPR019775">
    <property type="entry name" value="WD40_repeat_CS"/>
</dbReference>
<feature type="repeat" description="WD" evidence="3">
    <location>
        <begin position="62"/>
        <end position="89"/>
    </location>
</feature>
<dbReference type="InterPro" id="IPR036322">
    <property type="entry name" value="WD40_repeat_dom_sf"/>
</dbReference>
<evidence type="ECO:0000256" key="3">
    <source>
        <dbReference type="PROSITE-ProRule" id="PRU00221"/>
    </source>
</evidence>
<dbReference type="SUPFAM" id="SSF50978">
    <property type="entry name" value="WD40 repeat-like"/>
    <property type="match status" value="1"/>
</dbReference>
<reference evidence="4" key="2">
    <citation type="submission" date="2025-09" db="UniProtKB">
        <authorList>
            <consortium name="Ensembl"/>
        </authorList>
    </citation>
    <scope>IDENTIFICATION</scope>
</reference>
<keyword evidence="1 3" id="KW-0853">WD repeat</keyword>
<reference evidence="4" key="1">
    <citation type="submission" date="2025-08" db="UniProtKB">
        <authorList>
            <consortium name="Ensembl"/>
        </authorList>
    </citation>
    <scope>IDENTIFICATION</scope>
</reference>
<sequence length="360" mass="39123">RDTGCGSHISVWKKTVASSRILSLSLSLQIVSGDSSSSVICWLPDTGQRVRQLRRCHGNAAISTMALDGTRARLFTAGADGEVKVWDFNGRCLHRMNAGQGRHVRITQVLPLRRSVLVVGGQRGLSVFRLHSFTQSAVEPSEWRGGVQHVGEVLCVAFRPPQTLVTGMGCHNIMFPRQRQTCSSISQHSHREVDRVATTGLLFIPGRESASATGGADLMSCEASGAVRFWSTVHCRVLGQFTAHSSDLGSIVMTVSPCGKYLVTADKEGTVKTWDVQNYCCNPHEKVTEELPELVRTSRPHLNRVTHLEACLHGDRLLLLSASLDGSVALSYLPGEIVGYFGQTVGKLCSYVALGLVWTA</sequence>
<keyword evidence="2" id="KW-0677">Repeat</keyword>
<organism evidence="4 5">
    <name type="scientific">Neogobius melanostomus</name>
    <name type="common">round goby</name>
    <dbReference type="NCBI Taxonomy" id="47308"/>
    <lineage>
        <taxon>Eukaryota</taxon>
        <taxon>Metazoa</taxon>
        <taxon>Chordata</taxon>
        <taxon>Craniata</taxon>
        <taxon>Vertebrata</taxon>
        <taxon>Euteleostomi</taxon>
        <taxon>Actinopterygii</taxon>
        <taxon>Neopterygii</taxon>
        <taxon>Teleostei</taxon>
        <taxon>Neoteleostei</taxon>
        <taxon>Acanthomorphata</taxon>
        <taxon>Gobiaria</taxon>
        <taxon>Gobiiformes</taxon>
        <taxon>Gobioidei</taxon>
        <taxon>Gobiidae</taxon>
        <taxon>Benthophilinae</taxon>
        <taxon>Neogobiini</taxon>
        <taxon>Neogobius</taxon>
    </lineage>
</organism>
<dbReference type="InterPro" id="IPR015943">
    <property type="entry name" value="WD40/YVTN_repeat-like_dom_sf"/>
</dbReference>